<reference evidence="3" key="1">
    <citation type="submission" date="2023-06" db="EMBL/GenBank/DDBJ databases">
        <title>Cytophagales bacterium Strain LB-30, isolated from soil.</title>
        <authorList>
            <person name="Liu B."/>
        </authorList>
    </citation>
    <scope>NUCLEOTIDE SEQUENCE</scope>
    <source>
        <strain evidence="3">LB-30</strain>
    </source>
</reference>
<name>A0ABT8F8N0_9BACT</name>
<feature type="transmembrane region" description="Helical" evidence="1">
    <location>
        <begin position="282"/>
        <end position="299"/>
    </location>
</feature>
<keyword evidence="1" id="KW-0472">Membrane</keyword>
<feature type="transmembrane region" description="Helical" evidence="1">
    <location>
        <begin position="55"/>
        <end position="73"/>
    </location>
</feature>
<feature type="transmembrane region" description="Helical" evidence="1">
    <location>
        <begin position="192"/>
        <end position="214"/>
    </location>
</feature>
<feature type="domain" description="EamA" evidence="2">
    <location>
        <begin position="32"/>
        <end position="156"/>
    </location>
</feature>
<evidence type="ECO:0000313" key="4">
    <source>
        <dbReference type="Proteomes" id="UP001168552"/>
    </source>
</evidence>
<proteinExistence type="predicted"/>
<dbReference type="SUPFAM" id="SSF103481">
    <property type="entry name" value="Multidrug resistance efflux transporter EmrE"/>
    <property type="match status" value="2"/>
</dbReference>
<dbReference type="Pfam" id="PF00892">
    <property type="entry name" value="EamA"/>
    <property type="match status" value="2"/>
</dbReference>
<gene>
    <name evidence="3" type="ORF">QWY31_15130</name>
</gene>
<feature type="transmembrane region" description="Helical" evidence="1">
    <location>
        <begin position="108"/>
        <end position="128"/>
    </location>
</feature>
<feature type="transmembrane region" description="Helical" evidence="1">
    <location>
        <begin position="165"/>
        <end position="185"/>
    </location>
</feature>
<dbReference type="RefSeq" id="WP_320005379.1">
    <property type="nucleotide sequence ID" value="NZ_JAUHJS010000008.1"/>
</dbReference>
<keyword evidence="1" id="KW-1133">Transmembrane helix</keyword>
<evidence type="ECO:0000313" key="3">
    <source>
        <dbReference type="EMBL" id="MDN4166843.1"/>
    </source>
</evidence>
<protein>
    <submittedName>
        <fullName evidence="3">DMT family transporter</fullName>
    </submittedName>
</protein>
<dbReference type="InterPro" id="IPR037185">
    <property type="entry name" value="EmrE-like"/>
</dbReference>
<organism evidence="3 4">
    <name type="scientific">Shiella aurantiaca</name>
    <dbReference type="NCBI Taxonomy" id="3058365"/>
    <lineage>
        <taxon>Bacteria</taxon>
        <taxon>Pseudomonadati</taxon>
        <taxon>Bacteroidota</taxon>
        <taxon>Cytophagia</taxon>
        <taxon>Cytophagales</taxon>
        <taxon>Shiellaceae</taxon>
        <taxon>Shiella</taxon>
    </lineage>
</organism>
<accession>A0ABT8F8N0</accession>
<dbReference type="EMBL" id="JAUHJS010000008">
    <property type="protein sequence ID" value="MDN4166843.1"/>
    <property type="molecule type" value="Genomic_DNA"/>
</dbReference>
<dbReference type="PANTHER" id="PTHR22911">
    <property type="entry name" value="ACYL-MALONYL CONDENSING ENZYME-RELATED"/>
    <property type="match status" value="1"/>
</dbReference>
<evidence type="ECO:0000259" key="2">
    <source>
        <dbReference type="Pfam" id="PF00892"/>
    </source>
</evidence>
<evidence type="ECO:0000256" key="1">
    <source>
        <dbReference type="SAM" id="Phobius"/>
    </source>
</evidence>
<feature type="transmembrane region" description="Helical" evidence="1">
    <location>
        <begin position="226"/>
        <end position="246"/>
    </location>
</feature>
<feature type="transmembrane region" description="Helical" evidence="1">
    <location>
        <begin position="30"/>
        <end position="49"/>
    </location>
</feature>
<dbReference type="Proteomes" id="UP001168552">
    <property type="component" value="Unassembled WGS sequence"/>
</dbReference>
<dbReference type="InterPro" id="IPR000620">
    <property type="entry name" value="EamA_dom"/>
</dbReference>
<sequence>MEYFNQSAQRYSYYSITSGVKNSFRHILELNLATLLVSSSGVLGKMISLPPSITILYRCVLAAIFLFLIARLFKISLHINPKKHFAFMVSGAFFLALHWVTYYWSIRVAGVAVGMLSMFTFPLITTLLEPLYFKTKLERFNVFTSLLSLAGLAFIVPEFSVDNPITLGVLIGLVSALAYSIRNILNKKYVSIYTGTSVMFYQLLGCVVWLFPFLFFEEIVPQGNDWSLLIILSLVATALGHTLFVISLKNFSTSTASIISSVQPVYGIALAAVLMSEHNPPRVFIGGGIILGIVLLQSIRQGLKSRA</sequence>
<keyword evidence="4" id="KW-1185">Reference proteome</keyword>
<feature type="transmembrane region" description="Helical" evidence="1">
    <location>
        <begin position="258"/>
        <end position="276"/>
    </location>
</feature>
<keyword evidence="1" id="KW-0812">Transmembrane</keyword>
<feature type="domain" description="EamA" evidence="2">
    <location>
        <begin position="167"/>
        <end position="296"/>
    </location>
</feature>
<comment type="caution">
    <text evidence="3">The sequence shown here is derived from an EMBL/GenBank/DDBJ whole genome shotgun (WGS) entry which is preliminary data.</text>
</comment>
<feature type="transmembrane region" description="Helical" evidence="1">
    <location>
        <begin position="85"/>
        <end position="102"/>
    </location>
</feature>
<feature type="transmembrane region" description="Helical" evidence="1">
    <location>
        <begin position="140"/>
        <end position="159"/>
    </location>
</feature>
<dbReference type="PANTHER" id="PTHR22911:SF79">
    <property type="entry name" value="MOBA-LIKE NTP TRANSFERASE DOMAIN-CONTAINING PROTEIN"/>
    <property type="match status" value="1"/>
</dbReference>